<dbReference type="PANTHER" id="PTHR13847">
    <property type="entry name" value="SARCOSINE DEHYDROGENASE-RELATED"/>
    <property type="match status" value="1"/>
</dbReference>
<dbReference type="Gene3D" id="3.50.50.60">
    <property type="entry name" value="FAD/NAD(P)-binding domain"/>
    <property type="match status" value="2"/>
</dbReference>
<dbReference type="InterPro" id="IPR036188">
    <property type="entry name" value="FAD/NAD-bd_sf"/>
</dbReference>
<dbReference type="AlphaFoldDB" id="A0A223V789"/>
<dbReference type="Pfam" id="PF01266">
    <property type="entry name" value="DAO"/>
    <property type="match status" value="1"/>
</dbReference>
<dbReference type="Proteomes" id="UP000215244">
    <property type="component" value="Chromosome"/>
</dbReference>
<dbReference type="GO" id="GO:0016491">
    <property type="term" value="F:oxidoreductase activity"/>
    <property type="evidence" value="ECO:0007669"/>
    <property type="project" value="UniProtKB-KW"/>
</dbReference>
<protein>
    <submittedName>
        <fullName evidence="2">Amino acid dehydrogenase</fullName>
    </submittedName>
</protein>
<keyword evidence="3" id="KW-1185">Reference proteome</keyword>
<reference evidence="2 3" key="1">
    <citation type="submission" date="2017-08" db="EMBL/GenBank/DDBJ databases">
        <title>The complete genome sequence of Maribacter sp. B1, isolated from deep-sea sediment.</title>
        <authorList>
            <person name="Wu Y.-H."/>
            <person name="Cheng H."/>
            <person name="Xu X.-W."/>
        </authorList>
    </citation>
    <scope>NUCLEOTIDE SEQUENCE [LARGE SCALE GENOMIC DNA]</scope>
    <source>
        <strain evidence="2 3">B1</strain>
    </source>
</reference>
<proteinExistence type="predicted"/>
<dbReference type="SUPFAM" id="SSF51905">
    <property type="entry name" value="FAD/NAD(P)-binding domain"/>
    <property type="match status" value="1"/>
</dbReference>
<dbReference type="SUPFAM" id="SSF54373">
    <property type="entry name" value="FAD-linked reductases, C-terminal domain"/>
    <property type="match status" value="1"/>
</dbReference>
<keyword evidence="1" id="KW-0560">Oxidoreductase</keyword>
<dbReference type="Gene3D" id="3.30.9.10">
    <property type="entry name" value="D-Amino Acid Oxidase, subunit A, domain 2"/>
    <property type="match status" value="1"/>
</dbReference>
<dbReference type="OrthoDB" id="9794226at2"/>
<gene>
    <name evidence="2" type="ORF">CJ263_10995</name>
</gene>
<name>A0A223V789_9FLAO</name>
<sequence>MADKNTLIVGGGIMGLCSAYYLHKKGYQVTVLEKSQGGMGASFVNAGYLTPSHIVPLAAPGVITKGLSMMMDSKSPFYIKPRWDIDFFKWAWSFHKSSTKEKVEKAAPIIKDINLLSSKLYDEIKESRDLGDFHLEKKGLLMIYQTDAYGNAEKEVAAKAKEMGLEVSNLNADELKALHGDMKVIGKGALHYFCDAHSTPNVFMAKMREYLIKSGVQIKYEEEVLKFDYSDSSIRKVHTDKDTYTPDDIVLASGSWSNNLVKQLGLTLQVQAGKGYCIDVHRPTGIELPAILMEAKVAITPMEGFTRFAGTMEFSGINYDINLNRVEAIAEAVKKFYPNVEITQEEIRNAKCGLRPVSPDGLPYIGKTGHFDNLFIATGHAMMGWSMGPATGKLISEVLEGNTPSMDLKPFDPERKFL</sequence>
<dbReference type="RefSeq" id="WP_094997317.1">
    <property type="nucleotide sequence ID" value="NZ_BMJL01000003.1"/>
</dbReference>
<dbReference type="EMBL" id="CP022957">
    <property type="protein sequence ID" value="ASV30699.1"/>
    <property type="molecule type" value="Genomic_DNA"/>
</dbReference>
<accession>A0A223V789</accession>
<dbReference type="InterPro" id="IPR006076">
    <property type="entry name" value="FAD-dep_OxRdtase"/>
</dbReference>
<dbReference type="PANTHER" id="PTHR13847:SF289">
    <property type="entry name" value="GLYCINE OXIDASE"/>
    <property type="match status" value="1"/>
</dbReference>
<evidence type="ECO:0000256" key="1">
    <source>
        <dbReference type="ARBA" id="ARBA00023002"/>
    </source>
</evidence>
<organism evidence="2 3">
    <name type="scientific">Maribacter cobaltidurans</name>
    <dbReference type="NCBI Taxonomy" id="1178778"/>
    <lineage>
        <taxon>Bacteria</taxon>
        <taxon>Pseudomonadati</taxon>
        <taxon>Bacteroidota</taxon>
        <taxon>Flavobacteriia</taxon>
        <taxon>Flavobacteriales</taxon>
        <taxon>Flavobacteriaceae</taxon>
        <taxon>Maribacter</taxon>
    </lineage>
</organism>
<dbReference type="GO" id="GO:0005737">
    <property type="term" value="C:cytoplasm"/>
    <property type="evidence" value="ECO:0007669"/>
    <property type="project" value="TreeGrafter"/>
</dbReference>
<dbReference type="KEGG" id="marb:CJ263_10995"/>
<evidence type="ECO:0000313" key="3">
    <source>
        <dbReference type="Proteomes" id="UP000215244"/>
    </source>
</evidence>
<evidence type="ECO:0000313" key="2">
    <source>
        <dbReference type="EMBL" id="ASV30699.1"/>
    </source>
</evidence>